<dbReference type="AlphaFoldDB" id="A1ZTC5"/>
<dbReference type="Proteomes" id="UP000004095">
    <property type="component" value="Unassembled WGS sequence"/>
</dbReference>
<dbReference type="OrthoDB" id="893829at2"/>
<evidence type="ECO:0008006" key="4">
    <source>
        <dbReference type="Google" id="ProtNLM"/>
    </source>
</evidence>
<accession>A1ZTC5</accession>
<evidence type="ECO:0000313" key="3">
    <source>
        <dbReference type="Proteomes" id="UP000004095"/>
    </source>
</evidence>
<evidence type="ECO:0000313" key="2">
    <source>
        <dbReference type="EMBL" id="EAY26347.1"/>
    </source>
</evidence>
<protein>
    <recommendedName>
        <fullName evidence="4">Lipoprotein</fullName>
    </recommendedName>
</protein>
<name>A1ZTC5_MICM2</name>
<reference evidence="2 3" key="1">
    <citation type="submission" date="2007-01" db="EMBL/GenBank/DDBJ databases">
        <authorList>
            <person name="Haygood M."/>
            <person name="Podell S."/>
            <person name="Anderson C."/>
            <person name="Hopkinson B."/>
            <person name="Roe K."/>
            <person name="Barbeau K."/>
            <person name="Gaasterland T."/>
            <person name="Ferriera S."/>
            <person name="Johnson J."/>
            <person name="Kravitz S."/>
            <person name="Beeson K."/>
            <person name="Sutton G."/>
            <person name="Rogers Y.-H."/>
            <person name="Friedman R."/>
            <person name="Frazier M."/>
            <person name="Venter J.C."/>
        </authorList>
    </citation>
    <scope>NUCLEOTIDE SEQUENCE [LARGE SCALE GENOMIC DNA]</scope>
    <source>
        <strain evidence="2 3">ATCC 23134</strain>
    </source>
</reference>
<dbReference type="eggNOG" id="ENOG5033NXN">
    <property type="taxonomic scope" value="Bacteria"/>
</dbReference>
<proteinExistence type="predicted"/>
<comment type="caution">
    <text evidence="2">The sequence shown here is derived from an EMBL/GenBank/DDBJ whole genome shotgun (WGS) entry which is preliminary data.</text>
</comment>
<keyword evidence="1" id="KW-0732">Signal</keyword>
<dbReference type="RefSeq" id="WP_002701128.1">
    <property type="nucleotide sequence ID" value="NZ_AAWS01000035.1"/>
</dbReference>
<gene>
    <name evidence="2" type="ORF">M23134_04625</name>
</gene>
<feature type="chain" id="PRO_5002641647" description="Lipoprotein" evidence="1">
    <location>
        <begin position="30"/>
        <end position="153"/>
    </location>
</feature>
<feature type="signal peptide" evidence="1">
    <location>
        <begin position="1"/>
        <end position="29"/>
    </location>
</feature>
<keyword evidence="3" id="KW-1185">Reference proteome</keyword>
<organism evidence="2 3">
    <name type="scientific">Microscilla marina ATCC 23134</name>
    <dbReference type="NCBI Taxonomy" id="313606"/>
    <lineage>
        <taxon>Bacteria</taxon>
        <taxon>Pseudomonadati</taxon>
        <taxon>Bacteroidota</taxon>
        <taxon>Cytophagia</taxon>
        <taxon>Cytophagales</taxon>
        <taxon>Microscillaceae</taxon>
        <taxon>Microscilla</taxon>
    </lineage>
</organism>
<evidence type="ECO:0000256" key="1">
    <source>
        <dbReference type="SAM" id="SignalP"/>
    </source>
</evidence>
<sequence>MNFNYFRRYYLYFLCSFVLFLSTHYQCIAQTNMIVPPGPAPNTCKIIGKIIKIAPVPQVKTPQTPCEKQACQAEVKVVKILGCGAGFPQFQGLKPTITVKFVFTLGATQTLFPQLNKAMPGLKVGDVFEASVEGMDAATGSSNQYKIYTYTKQ</sequence>
<dbReference type="EMBL" id="AAWS01000035">
    <property type="protein sequence ID" value="EAY26347.1"/>
    <property type="molecule type" value="Genomic_DNA"/>
</dbReference>